<organism evidence="2 3">
    <name type="scientific">Qipengyuania benthica</name>
    <dbReference type="NCBI Taxonomy" id="3067651"/>
    <lineage>
        <taxon>Bacteria</taxon>
        <taxon>Pseudomonadati</taxon>
        <taxon>Pseudomonadota</taxon>
        <taxon>Alphaproteobacteria</taxon>
        <taxon>Sphingomonadales</taxon>
        <taxon>Erythrobacteraceae</taxon>
        <taxon>Qipengyuania</taxon>
    </lineage>
</organism>
<sequence length="129" mass="14739">MPTQLRTFELALVYRDMHRSLISPQNTFWQNVWGVLAAAVIIPVAVLLKLVMLPFERPMNRTPEEVVGYLREFIDGTGGEWDWDDFVSIRIADPHLDSIRERASKYADVGQGELQSLLREAEALESAPR</sequence>
<dbReference type="EMBL" id="JAVAIL010000003">
    <property type="protein sequence ID" value="MDP4540056.1"/>
    <property type="molecule type" value="Genomic_DNA"/>
</dbReference>
<evidence type="ECO:0000256" key="1">
    <source>
        <dbReference type="SAM" id="Phobius"/>
    </source>
</evidence>
<proteinExistence type="predicted"/>
<name>A0ABT9H9W3_9SPHN</name>
<evidence type="ECO:0000313" key="2">
    <source>
        <dbReference type="EMBL" id="MDP4540056.1"/>
    </source>
</evidence>
<keyword evidence="1" id="KW-1133">Transmembrane helix</keyword>
<keyword evidence="3" id="KW-1185">Reference proteome</keyword>
<evidence type="ECO:0000313" key="3">
    <source>
        <dbReference type="Proteomes" id="UP001235664"/>
    </source>
</evidence>
<keyword evidence="1" id="KW-0472">Membrane</keyword>
<feature type="transmembrane region" description="Helical" evidence="1">
    <location>
        <begin position="32"/>
        <end position="51"/>
    </location>
</feature>
<protein>
    <submittedName>
        <fullName evidence="2">Uncharacterized protein</fullName>
    </submittedName>
</protein>
<dbReference type="Proteomes" id="UP001235664">
    <property type="component" value="Unassembled WGS sequence"/>
</dbReference>
<keyword evidence="1" id="KW-0812">Transmembrane</keyword>
<reference evidence="2 3" key="1">
    <citation type="submission" date="2023-08" db="EMBL/GenBank/DDBJ databases">
        <title>genomic of DY56.</title>
        <authorList>
            <person name="Wang Y."/>
        </authorList>
    </citation>
    <scope>NUCLEOTIDE SEQUENCE [LARGE SCALE GENOMIC DNA]</scope>
    <source>
        <strain evidence="2 3">DY56-A-20</strain>
    </source>
</reference>
<comment type="caution">
    <text evidence="2">The sequence shown here is derived from an EMBL/GenBank/DDBJ whole genome shotgun (WGS) entry which is preliminary data.</text>
</comment>
<dbReference type="RefSeq" id="WP_305930202.1">
    <property type="nucleotide sequence ID" value="NZ_JAVAIL010000003.1"/>
</dbReference>
<gene>
    <name evidence="2" type="ORF">Q9K01_10500</name>
</gene>
<accession>A0ABT9H9W3</accession>